<dbReference type="CDD" id="cd01949">
    <property type="entry name" value="GGDEF"/>
    <property type="match status" value="1"/>
</dbReference>
<dbReference type="PANTHER" id="PTHR44757:SF2">
    <property type="entry name" value="BIOFILM ARCHITECTURE MAINTENANCE PROTEIN MBAA"/>
    <property type="match status" value="1"/>
</dbReference>
<evidence type="ECO:0000259" key="1">
    <source>
        <dbReference type="PROSITE" id="PS50112"/>
    </source>
</evidence>
<dbReference type="InterPro" id="IPR000014">
    <property type="entry name" value="PAS"/>
</dbReference>
<dbReference type="SMART" id="SM00091">
    <property type="entry name" value="PAS"/>
    <property type="match status" value="1"/>
</dbReference>
<gene>
    <name evidence="4" type="ORF">SAMN02745225_01731</name>
</gene>
<dbReference type="InterPro" id="IPR035919">
    <property type="entry name" value="EAL_sf"/>
</dbReference>
<evidence type="ECO:0000259" key="2">
    <source>
        <dbReference type="PROSITE" id="PS50883"/>
    </source>
</evidence>
<dbReference type="OrthoDB" id="23692at2"/>
<dbReference type="InterPro" id="IPR043128">
    <property type="entry name" value="Rev_trsase/Diguanyl_cyclase"/>
</dbReference>
<organism evidence="4 5">
    <name type="scientific">Ferrithrix thermotolerans DSM 19514</name>
    <dbReference type="NCBI Taxonomy" id="1121881"/>
    <lineage>
        <taxon>Bacteria</taxon>
        <taxon>Bacillati</taxon>
        <taxon>Actinomycetota</taxon>
        <taxon>Acidimicrobiia</taxon>
        <taxon>Acidimicrobiales</taxon>
        <taxon>Acidimicrobiaceae</taxon>
        <taxon>Ferrithrix</taxon>
    </lineage>
</organism>
<sequence length="860" mass="94787">MSDNESAIEQEARSRLAFSKISHTLAAPTSPGHTLRTLLRVVGDAVGADIALLGPTFSSDTMVLLATYPNPNSGRGNFSAQELREMIVEIAAGGGALEGRPLPREIPEHGQSSLAVTTPLGNYKRGALLVALFPYVEGKTLESERTFLSKVADAFGLTLRVRDQLTERRIAQEIIKSHHAIADTVLHSSESDVVATVLKRLYDLLRRVTRTPWIEIYIPRSHLRGLGEISFPYPKAVGIREGYYCKEFYVELAQEGLSLEIKVFSKRLLSAETSIFVEVINDLVRSVFSYVEESDRALETRLRTSRLAKALDSVPTGVMITGLEGKVTYWNLASQSLFGFGERDEPHVLRLVNSSDSNKLREMMGSLEPNVSKKIELLAQTSSGTGFPSTWIAIRTTSEFEGEERIIWTVTDQSARANTLRNLEDQANRDYLTGMYNMRALMGALRAAVSALEEPFFLGVVFVDLDDFKSVNDTYGHHVGDALLKIVGKRIESSLRKGDIAGRISGDEFLAILPVVASTTHAARIVRRITRSLSEEPAYVEGVRIGLSASVGYAITNDPSDTPEELIRRADHSMYVVKRGGRLSRSRRRAEGSIAYIEPSERLVGEALADALSEGHRLSIRYSALYDLSKETISGITSTIELEDPRVGKVSYPALARAAEVAGLHFQLLEGYLLQLNEELEGIGDRYRDLLSLSSLTMGIKIPRKTLENRLRLIRALKDSTKVTVRSVILELDHSALESLGTSELTEIFSSLKRRSYHLCFEIHDDVGSVISLLDASPRLLKLSPGMHNWRRIHPLLPTFNSLATSLGAQLVATAVNSQEDFDIVSGAVNLIQGEIAGGIFGSESMYDKLAELRRSGPST</sequence>
<dbReference type="EMBL" id="FQUL01000027">
    <property type="protein sequence ID" value="SHE82785.1"/>
    <property type="molecule type" value="Genomic_DNA"/>
</dbReference>
<dbReference type="SUPFAM" id="SSF55785">
    <property type="entry name" value="PYP-like sensor domain (PAS domain)"/>
    <property type="match status" value="1"/>
</dbReference>
<dbReference type="InterPro" id="IPR001633">
    <property type="entry name" value="EAL_dom"/>
</dbReference>
<accession>A0A1M4WNI8</accession>
<dbReference type="PROSITE" id="PS50887">
    <property type="entry name" value="GGDEF"/>
    <property type="match status" value="1"/>
</dbReference>
<dbReference type="STRING" id="1121881.SAMN02745225_01731"/>
<evidence type="ECO:0000259" key="3">
    <source>
        <dbReference type="PROSITE" id="PS50887"/>
    </source>
</evidence>
<reference evidence="5" key="1">
    <citation type="submission" date="2016-11" db="EMBL/GenBank/DDBJ databases">
        <authorList>
            <person name="Varghese N."/>
            <person name="Submissions S."/>
        </authorList>
    </citation>
    <scope>NUCLEOTIDE SEQUENCE [LARGE SCALE GENOMIC DNA]</scope>
    <source>
        <strain evidence="5">DSM 19514</strain>
    </source>
</reference>
<dbReference type="PANTHER" id="PTHR44757">
    <property type="entry name" value="DIGUANYLATE CYCLASE DGCP"/>
    <property type="match status" value="1"/>
</dbReference>
<feature type="domain" description="PAS" evidence="1">
    <location>
        <begin position="303"/>
        <end position="344"/>
    </location>
</feature>
<protein>
    <submittedName>
        <fullName evidence="4">Diguanylate cyclase (GGDEF) domain-containing protein</fullName>
    </submittedName>
</protein>
<dbReference type="InterPro" id="IPR029787">
    <property type="entry name" value="Nucleotide_cyclase"/>
</dbReference>
<dbReference type="Gene3D" id="3.30.450.20">
    <property type="entry name" value="PAS domain"/>
    <property type="match status" value="1"/>
</dbReference>
<dbReference type="PROSITE" id="PS50883">
    <property type="entry name" value="EAL"/>
    <property type="match status" value="1"/>
</dbReference>
<dbReference type="PROSITE" id="PS50112">
    <property type="entry name" value="PAS"/>
    <property type="match status" value="1"/>
</dbReference>
<dbReference type="AlphaFoldDB" id="A0A1M4WNI8"/>
<dbReference type="SUPFAM" id="SSF55073">
    <property type="entry name" value="Nucleotide cyclase"/>
    <property type="match status" value="1"/>
</dbReference>
<dbReference type="InterPro" id="IPR035965">
    <property type="entry name" value="PAS-like_dom_sf"/>
</dbReference>
<dbReference type="CDD" id="cd00130">
    <property type="entry name" value="PAS"/>
    <property type="match status" value="1"/>
</dbReference>
<dbReference type="Gene3D" id="3.20.20.450">
    <property type="entry name" value="EAL domain"/>
    <property type="match status" value="1"/>
</dbReference>
<dbReference type="NCBIfam" id="TIGR00254">
    <property type="entry name" value="GGDEF"/>
    <property type="match status" value="1"/>
</dbReference>
<feature type="domain" description="EAL" evidence="2">
    <location>
        <begin position="601"/>
        <end position="854"/>
    </location>
</feature>
<dbReference type="Gene3D" id="3.30.70.270">
    <property type="match status" value="1"/>
</dbReference>
<name>A0A1M4WNI8_9ACTN</name>
<feature type="domain" description="GGDEF" evidence="3">
    <location>
        <begin position="456"/>
        <end position="590"/>
    </location>
</feature>
<dbReference type="Pfam" id="PF13188">
    <property type="entry name" value="PAS_8"/>
    <property type="match status" value="1"/>
</dbReference>
<dbReference type="SMART" id="SM00267">
    <property type="entry name" value="GGDEF"/>
    <property type="match status" value="1"/>
</dbReference>
<dbReference type="InterPro" id="IPR052155">
    <property type="entry name" value="Biofilm_reg_signaling"/>
</dbReference>
<evidence type="ECO:0000313" key="4">
    <source>
        <dbReference type="EMBL" id="SHE82785.1"/>
    </source>
</evidence>
<dbReference type="InterPro" id="IPR000160">
    <property type="entry name" value="GGDEF_dom"/>
</dbReference>
<dbReference type="Pfam" id="PF00990">
    <property type="entry name" value="GGDEF"/>
    <property type="match status" value="1"/>
</dbReference>
<dbReference type="Proteomes" id="UP000184295">
    <property type="component" value="Unassembled WGS sequence"/>
</dbReference>
<dbReference type="RefSeq" id="WP_072791374.1">
    <property type="nucleotide sequence ID" value="NZ_FQUL01000027.1"/>
</dbReference>
<keyword evidence="5" id="KW-1185">Reference proteome</keyword>
<evidence type="ECO:0000313" key="5">
    <source>
        <dbReference type="Proteomes" id="UP000184295"/>
    </source>
</evidence>
<proteinExistence type="predicted"/>